<dbReference type="PANTHER" id="PTHR31531">
    <property type="entry name" value="E3 UBIQUITIN-PROTEIN LIGASE E3D FAMILY MEMBER"/>
    <property type="match status" value="1"/>
</dbReference>
<protein>
    <recommendedName>
        <fullName evidence="3">Ubiquitin-conjugating enzyme E2-binding protein</fullName>
    </recommendedName>
</protein>
<dbReference type="PANTHER" id="PTHR31531:SF2">
    <property type="entry name" value="E3 UBIQUITIN-PROTEIN LIGASE E3D"/>
    <property type="match status" value="1"/>
</dbReference>
<organism evidence="1 2">
    <name type="scientific">Discina gigas</name>
    <dbReference type="NCBI Taxonomy" id="1032678"/>
    <lineage>
        <taxon>Eukaryota</taxon>
        <taxon>Fungi</taxon>
        <taxon>Dikarya</taxon>
        <taxon>Ascomycota</taxon>
        <taxon>Pezizomycotina</taxon>
        <taxon>Pezizomycetes</taxon>
        <taxon>Pezizales</taxon>
        <taxon>Discinaceae</taxon>
        <taxon>Discina</taxon>
    </lineage>
</organism>
<evidence type="ECO:0008006" key="3">
    <source>
        <dbReference type="Google" id="ProtNLM"/>
    </source>
</evidence>
<reference evidence="1 2" key="1">
    <citation type="submission" date="2024-02" db="EMBL/GenBank/DDBJ databases">
        <title>Discinaceae phylogenomics.</title>
        <authorList>
            <person name="Dirks A.C."/>
            <person name="James T.Y."/>
        </authorList>
    </citation>
    <scope>NUCLEOTIDE SEQUENCE [LARGE SCALE GENOMIC DNA]</scope>
    <source>
        <strain evidence="1 2">ACD0624</strain>
    </source>
</reference>
<gene>
    <name evidence="1" type="ORF">Q9L58_000601</name>
</gene>
<sequence>MSTPLFHAELLSNIRSITTSIHLPSPSNPSTKLTRLTPSQLQLCHDGETTTLNLPANVTLAAITLFEKSRIILGETKLSYRLPVAPESCPESRTASENYVPWSAVSLSTSTKKVSLRCKSCSSELVPEKTIDTWKDLPSGNWADMMDFWHCHKPETESTQTNAGDRYTGLQRGYAAVNGTGLVELTYFLIARGNCGSAVEKVEKWASADSENMKSTTARDGYTRLGCSNCKSALGVIDTDGENVRGWRLNKWNVKLQLSANGMCEEYSYPIAPFLSAQLLAFAEGEGIRRLIVFCDDDEETSRLKMWLFNADIRYTNSTTRRPIRAVKVFYQEVGFEDGEGVGQGTSLANGGFEEVRLMREMVKGLRAELKQSTNGLLEELAQFKEWKVGVLQRFEPESV</sequence>
<proteinExistence type="predicted"/>
<evidence type="ECO:0000313" key="1">
    <source>
        <dbReference type="EMBL" id="KAL0640321.1"/>
    </source>
</evidence>
<keyword evidence="2" id="KW-1185">Reference proteome</keyword>
<comment type="caution">
    <text evidence="1">The sequence shown here is derived from an EMBL/GenBank/DDBJ whole genome shotgun (WGS) entry which is preliminary data.</text>
</comment>
<accession>A0ABR3GWK3</accession>
<dbReference type="EMBL" id="JBBBZM010000004">
    <property type="protein sequence ID" value="KAL0640321.1"/>
    <property type="molecule type" value="Genomic_DNA"/>
</dbReference>
<dbReference type="InterPro" id="IPR019193">
    <property type="entry name" value="UBQ-conj_enz_E2-bd_prot"/>
</dbReference>
<dbReference type="Pfam" id="PF09814">
    <property type="entry name" value="HECT_2"/>
    <property type="match status" value="1"/>
</dbReference>
<dbReference type="Proteomes" id="UP001447188">
    <property type="component" value="Unassembled WGS sequence"/>
</dbReference>
<name>A0ABR3GWK3_9PEZI</name>
<evidence type="ECO:0000313" key="2">
    <source>
        <dbReference type="Proteomes" id="UP001447188"/>
    </source>
</evidence>